<evidence type="ECO:0000256" key="5">
    <source>
        <dbReference type="ARBA" id="ARBA00022840"/>
    </source>
</evidence>
<keyword evidence="3" id="KW-0813">Transport</keyword>
<dbReference type="GO" id="GO:0005524">
    <property type="term" value="F:ATP binding"/>
    <property type="evidence" value="ECO:0007669"/>
    <property type="project" value="UniProtKB-KW"/>
</dbReference>
<dbReference type="OrthoDB" id="9804819at2"/>
<dbReference type="GO" id="GO:0046677">
    <property type="term" value="P:response to antibiotic"/>
    <property type="evidence" value="ECO:0007669"/>
    <property type="project" value="UniProtKB-KW"/>
</dbReference>
<name>A0A1E7KFD9_9ACTN</name>
<gene>
    <name evidence="8" type="ORF">AN216_14175</name>
</gene>
<evidence type="ECO:0000256" key="2">
    <source>
        <dbReference type="ARBA" id="ARBA00005417"/>
    </source>
</evidence>
<evidence type="ECO:0000256" key="3">
    <source>
        <dbReference type="ARBA" id="ARBA00022448"/>
    </source>
</evidence>
<keyword evidence="9" id="KW-1185">Reference proteome</keyword>
<dbReference type="InterPro" id="IPR003439">
    <property type="entry name" value="ABC_transporter-like_ATP-bd"/>
</dbReference>
<comment type="subcellular location">
    <subcellularLocation>
        <location evidence="1">Cell membrane</location>
        <topology evidence="1">Peripheral membrane protein</topology>
    </subcellularLocation>
</comment>
<evidence type="ECO:0000259" key="7">
    <source>
        <dbReference type="PROSITE" id="PS50893"/>
    </source>
</evidence>
<comment type="similarity">
    <text evidence="2">Belongs to the ABC transporter superfamily.</text>
</comment>
<reference evidence="8 9" key="1">
    <citation type="journal article" date="2016" name="Front. Microbiol.">
        <title>Comparative Genomics Analysis of Streptomyces Species Reveals Their Adaptation to the Marine Environment and Their Diversity at the Genomic Level.</title>
        <authorList>
            <person name="Tian X."/>
            <person name="Zhang Z."/>
            <person name="Yang T."/>
            <person name="Chen M."/>
            <person name="Li J."/>
            <person name="Chen F."/>
            <person name="Yang J."/>
            <person name="Li W."/>
            <person name="Zhang B."/>
            <person name="Zhang Z."/>
            <person name="Wu J."/>
            <person name="Zhang C."/>
            <person name="Long L."/>
            <person name="Xiao J."/>
        </authorList>
    </citation>
    <scope>NUCLEOTIDE SEQUENCE [LARGE SCALE GENOMIC DNA]</scope>
    <source>
        <strain evidence="8 9">SCSIO 02100</strain>
    </source>
</reference>
<comment type="caution">
    <text evidence="8">The sequence shown here is derived from an EMBL/GenBank/DDBJ whole genome shotgun (WGS) entry which is preliminary data.</text>
</comment>
<dbReference type="InterPro" id="IPR017871">
    <property type="entry name" value="ABC_transporter-like_CS"/>
</dbReference>
<keyword evidence="6" id="KW-0046">Antibiotic resistance</keyword>
<evidence type="ECO:0000256" key="4">
    <source>
        <dbReference type="ARBA" id="ARBA00022741"/>
    </source>
</evidence>
<dbReference type="InterPro" id="IPR027417">
    <property type="entry name" value="P-loop_NTPase"/>
</dbReference>
<protein>
    <submittedName>
        <fullName evidence="8">ABC transporter</fullName>
    </submittedName>
</protein>
<dbReference type="CDD" id="cd03230">
    <property type="entry name" value="ABC_DR_subfamily_A"/>
    <property type="match status" value="1"/>
</dbReference>
<evidence type="ECO:0000313" key="9">
    <source>
        <dbReference type="Proteomes" id="UP000176101"/>
    </source>
</evidence>
<evidence type="ECO:0000256" key="1">
    <source>
        <dbReference type="ARBA" id="ARBA00004202"/>
    </source>
</evidence>
<accession>A0A1E7KFD9</accession>
<dbReference type="PROSITE" id="PS50893">
    <property type="entry name" value="ABC_TRANSPORTER_2"/>
    <property type="match status" value="1"/>
</dbReference>
<organism evidence="8 9">
    <name type="scientific">Streptomyces oceani</name>
    <dbReference type="NCBI Taxonomy" id="1075402"/>
    <lineage>
        <taxon>Bacteria</taxon>
        <taxon>Bacillati</taxon>
        <taxon>Actinomycetota</taxon>
        <taxon>Actinomycetes</taxon>
        <taxon>Kitasatosporales</taxon>
        <taxon>Streptomycetaceae</taxon>
        <taxon>Streptomyces</taxon>
    </lineage>
</organism>
<dbReference type="InterPro" id="IPR003593">
    <property type="entry name" value="AAA+_ATPase"/>
</dbReference>
<keyword evidence="5" id="KW-0067">ATP-binding</keyword>
<dbReference type="PANTHER" id="PTHR42711:SF5">
    <property type="entry name" value="ABC TRANSPORTER ATP-BINDING PROTEIN NATA"/>
    <property type="match status" value="1"/>
</dbReference>
<keyword evidence="4" id="KW-0547">Nucleotide-binding</keyword>
<dbReference type="SMART" id="SM00382">
    <property type="entry name" value="AAA"/>
    <property type="match status" value="1"/>
</dbReference>
<feature type="domain" description="ABC transporter" evidence="7">
    <location>
        <begin position="5"/>
        <end position="230"/>
    </location>
</feature>
<dbReference type="GO" id="GO:0005886">
    <property type="term" value="C:plasma membrane"/>
    <property type="evidence" value="ECO:0007669"/>
    <property type="project" value="UniProtKB-SubCell"/>
</dbReference>
<dbReference type="PANTHER" id="PTHR42711">
    <property type="entry name" value="ABC TRANSPORTER ATP-BINDING PROTEIN"/>
    <property type="match status" value="1"/>
</dbReference>
<dbReference type="AlphaFoldDB" id="A0A1E7KFD9"/>
<dbReference type="PROSITE" id="PS00211">
    <property type="entry name" value="ABC_TRANSPORTER_1"/>
    <property type="match status" value="1"/>
</dbReference>
<dbReference type="PATRIC" id="fig|1075402.3.peg.1730"/>
<dbReference type="STRING" id="1075402.AN216_14175"/>
<dbReference type="Gene3D" id="3.40.50.300">
    <property type="entry name" value="P-loop containing nucleotide triphosphate hydrolases"/>
    <property type="match status" value="1"/>
</dbReference>
<dbReference type="SUPFAM" id="SSF52540">
    <property type="entry name" value="P-loop containing nucleoside triphosphate hydrolases"/>
    <property type="match status" value="1"/>
</dbReference>
<proteinExistence type="inferred from homology"/>
<dbReference type="InterPro" id="IPR050763">
    <property type="entry name" value="ABC_transporter_ATP-binding"/>
</dbReference>
<dbReference type="Pfam" id="PF00005">
    <property type="entry name" value="ABC_tran"/>
    <property type="match status" value="1"/>
</dbReference>
<dbReference type="Proteomes" id="UP000176101">
    <property type="component" value="Unassembled WGS sequence"/>
</dbReference>
<dbReference type="GO" id="GO:0016887">
    <property type="term" value="F:ATP hydrolysis activity"/>
    <property type="evidence" value="ECO:0007669"/>
    <property type="project" value="InterPro"/>
</dbReference>
<dbReference type="EMBL" id="LJGU01000127">
    <property type="protein sequence ID" value="OEV02647.1"/>
    <property type="molecule type" value="Genomic_DNA"/>
</dbReference>
<evidence type="ECO:0000256" key="6">
    <source>
        <dbReference type="ARBA" id="ARBA00023251"/>
    </source>
</evidence>
<sequence length="309" mass="33195">MTKAIELSELTKTYGTRRGLSGLSFQVEPGEIFGFLGPNGAGKTTTIRLLLDLIRPTSGSARVLGRDPLADGVEVRGRVGYLAGDFVCDGRQTVRGYLRFLAALRGGVPNERVDELAERLGLDQTLKIKKLSKGNKQKVGLVQALMHKPELLILDEPTSGLDPLVQQTFLDLITEAAADGQSVFMSSHIMSEVEAVADRVAIIRDGSLVALDKVTNLRSDAVRDIEVTFESPVPSDAFANMPGADGLRLDSEGTSLTGQFSGRPDVLVKAIAHHTVTGLHVSKPALDDLFHSYYEGAEEAPRPAPVHDA</sequence>
<dbReference type="RefSeq" id="WP_070197019.1">
    <property type="nucleotide sequence ID" value="NZ_LJGU01000127.1"/>
</dbReference>
<evidence type="ECO:0000313" key="8">
    <source>
        <dbReference type="EMBL" id="OEV02647.1"/>
    </source>
</evidence>